<dbReference type="AlphaFoldDB" id="F4D3J8"/>
<dbReference type="EC" id="2.5.1.54" evidence="4"/>
<evidence type="ECO:0000313" key="5">
    <source>
        <dbReference type="EMBL" id="AEE69793.1"/>
    </source>
</evidence>
<feature type="binding site" evidence="3">
    <location>
        <position position="324"/>
    </location>
    <ligand>
        <name>phosphoenolpyruvate</name>
        <dbReference type="ChEBI" id="CHEBI:58702"/>
    </ligand>
</feature>
<sequence length="452" mass="51015">MVEMSNTTWSPASWHSFKIEQHPTYKDKQELERVKKELRSYPPLVFAGEARNLQERLAQVIDNKAFLLQGGDCAESFSQFSANRIKDMFKVVMQMAIVLTFAGSIPIVKVGRIAGQFAKPRSNATEILDNEEVLSYRGDIINGISKKEREPKPERMLKAYHQSVATLNLIRAFAQGGLANLEQVHRFNLDFVKNNDFGQKYQQIADRITQALGFMQACGVEIEKTPILREVEFYTSHEALLLHYEEPLVRKDSLTNQFYDCSAHMLWIGERTRDPKGAHVEFLRGVCNPIGVKIGPNASVSEVLELCDVLNPHNIKGRLNLIVRMGSKTIKERLPKLLQGVLKEKRHILWSIDPMHGNTVKTSLGVKTRAFDSVLDEVKSFFEIHRAEGSLASGVHLEMTGENVTECIGGSQAITEEGLSCHYYTQCDPRLNATQALELAFLIADMLKKQRA</sequence>
<dbReference type="Gene3D" id="3.20.20.70">
    <property type="entry name" value="Aldolase class I"/>
    <property type="match status" value="1"/>
</dbReference>
<name>F4D3J8_HELPX</name>
<dbReference type="Pfam" id="PF01474">
    <property type="entry name" value="DAHP_synth_2"/>
    <property type="match status" value="1"/>
</dbReference>
<dbReference type="GO" id="GO:0008652">
    <property type="term" value="P:amino acid biosynthetic process"/>
    <property type="evidence" value="ECO:0007669"/>
    <property type="project" value="UniProtKB-KW"/>
</dbReference>
<dbReference type="NCBIfam" id="TIGR01358">
    <property type="entry name" value="DAHP_synth_II"/>
    <property type="match status" value="1"/>
</dbReference>
<comment type="pathway">
    <text evidence="4">Metabolic intermediate biosynthesis; chorismate biosynthesis; chorismate from D-erythrose 4-phosphate and phosphoenolpyruvate: step 1/7.</text>
</comment>
<feature type="binding site" evidence="3">
    <location>
        <position position="398"/>
    </location>
    <ligand>
        <name>Mn(2+)</name>
        <dbReference type="ChEBI" id="CHEBI:29035"/>
    </ligand>
</feature>
<dbReference type="GO" id="GO:0009073">
    <property type="term" value="P:aromatic amino acid family biosynthetic process"/>
    <property type="evidence" value="ECO:0007669"/>
    <property type="project" value="UniProtKB-KW"/>
</dbReference>
<evidence type="ECO:0000256" key="3">
    <source>
        <dbReference type="PIRSR" id="PIRSR602480-1"/>
    </source>
</evidence>
<evidence type="ECO:0000313" key="6">
    <source>
        <dbReference type="Proteomes" id="UP000008459"/>
    </source>
</evidence>
<feature type="binding site" evidence="3">
    <location>
        <begin position="270"/>
        <end position="271"/>
    </location>
    <ligand>
        <name>phosphoenolpyruvate</name>
        <dbReference type="ChEBI" id="CHEBI:58702"/>
    </ligand>
</feature>
<evidence type="ECO:0000256" key="2">
    <source>
        <dbReference type="ARBA" id="ARBA00022679"/>
    </source>
</evidence>
<reference evidence="5 6" key="1">
    <citation type="submission" date="2011-03" db="EMBL/GenBank/DDBJ databases">
        <authorList>
            <person name="Muzny D."/>
            <person name="Qin X."/>
            <person name="Deng J."/>
            <person name="Jiang H."/>
            <person name="Liu Y."/>
            <person name="Qu J."/>
            <person name="Song X.-Z."/>
            <person name="Zhang L."/>
            <person name="Thornton R."/>
            <person name="Coyle M."/>
            <person name="Francisco L."/>
            <person name="Jackson L."/>
            <person name="Javaid M."/>
            <person name="Korchina V."/>
            <person name="Kovar C."/>
            <person name="Mata R."/>
            <person name="Mathew T."/>
            <person name="Ngo R."/>
            <person name="Nguyen L."/>
            <person name="Nguyen N."/>
            <person name="Okwuonu G."/>
            <person name="Ongeri F."/>
            <person name="Pham C."/>
            <person name="Simmons D."/>
            <person name="Wilczek-Boney K."/>
            <person name="Hale W."/>
            <person name="Jakkamsetti A."/>
            <person name="Pham P."/>
            <person name="Ruth R."/>
            <person name="San Lucas F."/>
            <person name="Warren J."/>
            <person name="Zhang J."/>
            <person name="Zhao Z."/>
            <person name="Zhou C."/>
            <person name="Zhu D."/>
            <person name="Lee S."/>
            <person name="Bess C."/>
            <person name="Blankenburg K."/>
            <person name="Forbes L."/>
            <person name="Fu Q."/>
            <person name="Gubbala S."/>
            <person name="Hirani K."/>
            <person name="Jayaseelan J.C."/>
            <person name="Lara F."/>
            <person name="Munidasa M."/>
            <person name="Palculict T."/>
            <person name="Patil S."/>
            <person name="Pu L.-L."/>
            <person name="Saada N."/>
            <person name="Tang L."/>
            <person name="Weissenberger G."/>
            <person name="Zhu Y."/>
            <person name="Hemphill L."/>
            <person name="Shang Y."/>
            <person name="Youmans B."/>
            <person name="Ayvaz T."/>
            <person name="Ross M."/>
            <person name="Santibanez J."/>
            <person name="Aqrawi P."/>
            <person name="Gross S."/>
            <person name="Joshi V."/>
            <person name="Fowler G."/>
            <person name="Nazareth L."/>
            <person name="Reid J."/>
            <person name="Worley K."/>
            <person name="Petrosino J."/>
            <person name="Highlander S."/>
            <person name="Gibbs R."/>
            <person name="Gibbs R."/>
        </authorList>
    </citation>
    <scope>NUCLEOTIDE SEQUENCE [LARGE SCALE GENOMIC DNA]</scope>
    <source>
        <strain evidence="5 6">83</strain>
    </source>
</reference>
<protein>
    <recommendedName>
        <fullName evidence="4">Phospho-2-dehydro-3-deoxyheptonate aldolase</fullName>
        <ecNumber evidence="4">2.5.1.54</ecNumber>
    </recommendedName>
</protein>
<keyword evidence="4" id="KW-0028">Amino-acid biosynthesis</keyword>
<dbReference type="PANTHER" id="PTHR21337">
    <property type="entry name" value="PHOSPHO-2-DEHYDRO-3-DEOXYHEPTONATE ALDOLASE 1, 2"/>
    <property type="match status" value="1"/>
</dbReference>
<dbReference type="EMBL" id="CP002605">
    <property type="protein sequence ID" value="AEE69793.1"/>
    <property type="molecule type" value="Genomic_DNA"/>
</dbReference>
<accession>F4D3J8</accession>
<dbReference type="InterPro" id="IPR013785">
    <property type="entry name" value="Aldolase_TIM"/>
</dbReference>
<feature type="binding site" evidence="3">
    <location>
        <position position="112"/>
    </location>
    <ligand>
        <name>phosphoenolpyruvate</name>
        <dbReference type="ChEBI" id="CHEBI:58702"/>
    </ligand>
</feature>
<keyword evidence="4" id="KW-0057">Aromatic amino acid biosynthesis</keyword>
<keyword evidence="3" id="KW-0170">Cobalt</keyword>
<organism evidence="5 6">
    <name type="scientific">Helicobacter pylori 83</name>
    <dbReference type="NCBI Taxonomy" id="585538"/>
    <lineage>
        <taxon>Bacteria</taxon>
        <taxon>Pseudomonadati</taxon>
        <taxon>Campylobacterota</taxon>
        <taxon>Epsilonproteobacteria</taxon>
        <taxon>Campylobacterales</taxon>
        <taxon>Helicobacteraceae</taxon>
        <taxon>Helicobacter</taxon>
    </lineage>
</organism>
<feature type="binding site" evidence="3">
    <location>
        <position position="73"/>
    </location>
    <ligand>
        <name>Mn(2+)</name>
        <dbReference type="ChEBI" id="CHEBI:29035"/>
    </ligand>
</feature>
<dbReference type="KEGG" id="hpx:HMPREF0462_0188"/>
<feature type="binding site" evidence="3">
    <location>
        <position position="293"/>
    </location>
    <ligand>
        <name>phosphoenolpyruvate</name>
        <dbReference type="ChEBI" id="CHEBI:58702"/>
    </ligand>
</feature>
<dbReference type="PANTHER" id="PTHR21337:SF0">
    <property type="entry name" value="PHOSPHO-2-DEHYDRO-3-DEOXYHEPTONATE ALDOLASE"/>
    <property type="match status" value="1"/>
</dbReference>
<dbReference type="SUPFAM" id="SSF51569">
    <property type="entry name" value="Aldolase"/>
    <property type="match status" value="1"/>
</dbReference>
<gene>
    <name evidence="5" type="ORF">HMPREF0462_0188</name>
</gene>
<keyword evidence="2 4" id="KW-0808">Transferase</keyword>
<evidence type="ECO:0000256" key="1">
    <source>
        <dbReference type="ARBA" id="ARBA00008911"/>
    </source>
</evidence>
<dbReference type="HOGENOM" id="CLU_026885_0_1_7"/>
<comment type="cofactor">
    <cofactor evidence="3">
        <name>Mn(2+)</name>
        <dbReference type="ChEBI" id="CHEBI:29035"/>
    </cofactor>
    <cofactor evidence="3">
        <name>Co(2+)</name>
        <dbReference type="ChEBI" id="CHEBI:48828"/>
    </cofactor>
    <cofactor evidence="3">
        <name>Cd(2+)</name>
        <dbReference type="ChEBI" id="CHEBI:48775"/>
    </cofactor>
    <text evidence="3">Binds 1 divalent cation per subunit. The enzyme is active with manganese, cobalt or cadmium ions.</text>
</comment>
<keyword evidence="3" id="KW-0104">Cadmium</keyword>
<keyword evidence="3" id="KW-0464">Manganese</keyword>
<evidence type="ECO:0000256" key="4">
    <source>
        <dbReference type="RuleBase" id="RU363071"/>
    </source>
</evidence>
<comment type="catalytic activity">
    <reaction evidence="4">
        <text>D-erythrose 4-phosphate + phosphoenolpyruvate + H2O = 7-phospho-2-dehydro-3-deoxy-D-arabino-heptonate + phosphate</text>
        <dbReference type="Rhea" id="RHEA:14717"/>
        <dbReference type="ChEBI" id="CHEBI:15377"/>
        <dbReference type="ChEBI" id="CHEBI:16897"/>
        <dbReference type="ChEBI" id="CHEBI:43474"/>
        <dbReference type="ChEBI" id="CHEBI:58394"/>
        <dbReference type="ChEBI" id="CHEBI:58702"/>
        <dbReference type="EC" id="2.5.1.54"/>
    </reaction>
</comment>
<comment type="similarity">
    <text evidence="1 4">Belongs to the class-II DAHP synthase family.</text>
</comment>
<proteinExistence type="inferred from homology"/>
<feature type="binding site" evidence="3">
    <location>
        <position position="428"/>
    </location>
    <ligand>
        <name>Mn(2+)</name>
        <dbReference type="ChEBI" id="CHEBI:29035"/>
    </ligand>
</feature>
<dbReference type="GO" id="GO:0003849">
    <property type="term" value="F:3-deoxy-7-phosphoheptulonate synthase activity"/>
    <property type="evidence" value="ECO:0007669"/>
    <property type="project" value="UniProtKB-EC"/>
</dbReference>
<dbReference type="Proteomes" id="UP000008459">
    <property type="component" value="Chromosome"/>
</dbReference>
<dbReference type="PATRIC" id="fig|585538.3.peg.197"/>
<dbReference type="InterPro" id="IPR002480">
    <property type="entry name" value="DAHP_synth_2"/>
</dbReference>
<feature type="binding site" evidence="3">
    <location>
        <position position="356"/>
    </location>
    <ligand>
        <name>Mn(2+)</name>
        <dbReference type="ChEBI" id="CHEBI:29035"/>
    </ligand>
</feature>